<keyword evidence="8 13" id="KW-0472">Membrane</keyword>
<evidence type="ECO:0000259" key="14">
    <source>
        <dbReference type="PROSITE" id="PS50262"/>
    </source>
</evidence>
<keyword evidence="2 13" id="KW-1003">Cell membrane</keyword>
<dbReference type="PROSITE" id="PS50262">
    <property type="entry name" value="G_PROTEIN_RECEP_F1_2"/>
    <property type="match status" value="1"/>
</dbReference>
<organism evidence="15 16">
    <name type="scientific">Engystomops pustulosus</name>
    <name type="common">Tungara frog</name>
    <name type="synonym">Physalaemus pustulosus</name>
    <dbReference type="NCBI Taxonomy" id="76066"/>
    <lineage>
        <taxon>Eukaryota</taxon>
        <taxon>Metazoa</taxon>
        <taxon>Chordata</taxon>
        <taxon>Craniata</taxon>
        <taxon>Vertebrata</taxon>
        <taxon>Euteleostomi</taxon>
        <taxon>Amphibia</taxon>
        <taxon>Batrachia</taxon>
        <taxon>Anura</taxon>
        <taxon>Neobatrachia</taxon>
        <taxon>Hyloidea</taxon>
        <taxon>Leptodactylidae</taxon>
        <taxon>Leiuperinae</taxon>
        <taxon>Engystomops</taxon>
    </lineage>
</organism>
<evidence type="ECO:0000313" key="15">
    <source>
        <dbReference type="EMBL" id="KAG8596389.1"/>
    </source>
</evidence>
<proteinExistence type="inferred from homology"/>
<evidence type="ECO:0000256" key="7">
    <source>
        <dbReference type="ARBA" id="ARBA00023040"/>
    </source>
</evidence>
<dbReference type="PROSITE" id="PS00237">
    <property type="entry name" value="G_PROTEIN_RECEP_F1_1"/>
    <property type="match status" value="1"/>
</dbReference>
<evidence type="ECO:0000256" key="5">
    <source>
        <dbReference type="ARBA" id="ARBA00022725"/>
    </source>
</evidence>
<comment type="caution">
    <text evidence="15">The sequence shown here is derived from an EMBL/GenBank/DDBJ whole genome shotgun (WGS) entry which is preliminary data.</text>
</comment>
<comment type="similarity">
    <text evidence="12">Belongs to the G-protein coupled receptor 1 family.</text>
</comment>
<dbReference type="InterPro" id="IPR000725">
    <property type="entry name" value="Olfact_rcpt"/>
</dbReference>
<dbReference type="PANTHER" id="PTHR26454:SF171">
    <property type="entry name" value="OLFACTORY RECEPTOR"/>
    <property type="match status" value="1"/>
</dbReference>
<gene>
    <name evidence="15" type="ORF">GDO81_001882</name>
</gene>
<dbReference type="InterPro" id="IPR000276">
    <property type="entry name" value="GPCR_Rhodpsn"/>
</dbReference>
<dbReference type="EMBL" id="WNYA01000001">
    <property type="protein sequence ID" value="KAG8596389.1"/>
    <property type="molecule type" value="Genomic_DNA"/>
</dbReference>
<dbReference type="PRINTS" id="PR00237">
    <property type="entry name" value="GPCRRHODOPSN"/>
</dbReference>
<feature type="transmembrane region" description="Helical" evidence="13">
    <location>
        <begin position="60"/>
        <end position="83"/>
    </location>
</feature>
<keyword evidence="5 13" id="KW-0552">Olfaction</keyword>
<keyword evidence="10" id="KW-0325">Glycoprotein</keyword>
<keyword evidence="16" id="KW-1185">Reference proteome</keyword>
<evidence type="ECO:0000256" key="12">
    <source>
        <dbReference type="RuleBase" id="RU000688"/>
    </source>
</evidence>
<accession>A0AAV7DGA3</accession>
<feature type="transmembrane region" description="Helical" evidence="13">
    <location>
        <begin position="270"/>
        <end position="290"/>
    </location>
</feature>
<dbReference type="PRINTS" id="PR00245">
    <property type="entry name" value="OLFACTORYR"/>
</dbReference>
<evidence type="ECO:0000256" key="3">
    <source>
        <dbReference type="ARBA" id="ARBA00022606"/>
    </source>
</evidence>
<keyword evidence="6 13" id="KW-1133">Transmembrane helix</keyword>
<keyword evidence="4 12" id="KW-0812">Transmembrane</keyword>
<evidence type="ECO:0000256" key="8">
    <source>
        <dbReference type="ARBA" id="ARBA00023136"/>
    </source>
</evidence>
<reference evidence="15" key="1">
    <citation type="thesis" date="2020" institute="ProQuest LLC" country="789 East Eisenhower Parkway, Ann Arbor, MI, USA">
        <title>Comparative Genomics and Chromosome Evolution.</title>
        <authorList>
            <person name="Mudd A.B."/>
        </authorList>
    </citation>
    <scope>NUCLEOTIDE SEQUENCE</scope>
    <source>
        <strain evidence="15">237g6f4</strain>
        <tissue evidence="15">Blood</tissue>
    </source>
</reference>
<dbReference type="Gene3D" id="1.20.1070.10">
    <property type="entry name" value="Rhodopsin 7-helix transmembrane proteins"/>
    <property type="match status" value="1"/>
</dbReference>
<dbReference type="PANTHER" id="PTHR26454">
    <property type="entry name" value="OLFACTORY RECEPTOR"/>
    <property type="match status" value="1"/>
</dbReference>
<protein>
    <recommendedName>
        <fullName evidence="13">Olfactory receptor</fullName>
    </recommendedName>
</protein>
<dbReference type="AlphaFoldDB" id="A0AAV7DGA3"/>
<feature type="transmembrane region" description="Helical" evidence="13">
    <location>
        <begin position="98"/>
        <end position="121"/>
    </location>
</feature>
<keyword evidence="7 12" id="KW-0297">G-protein coupled receptor</keyword>
<dbReference type="GO" id="GO:0004930">
    <property type="term" value="F:G protein-coupled receptor activity"/>
    <property type="evidence" value="ECO:0007669"/>
    <property type="project" value="UniProtKB-KW"/>
</dbReference>
<evidence type="ECO:0000256" key="9">
    <source>
        <dbReference type="ARBA" id="ARBA00023170"/>
    </source>
</evidence>
<name>A0AAV7DGA3_ENGPU</name>
<feature type="transmembrane region" description="Helical" evidence="13">
    <location>
        <begin position="24"/>
        <end position="48"/>
    </location>
</feature>
<keyword evidence="3 13" id="KW-0716">Sensory transduction</keyword>
<dbReference type="GO" id="GO:0004984">
    <property type="term" value="F:olfactory receptor activity"/>
    <property type="evidence" value="ECO:0007669"/>
    <property type="project" value="InterPro"/>
</dbReference>
<sequence>MASYNQTWFSIVGFRTTLPLQLCAFSALLLVYIFSLLANMLTITIIMLHQHLQTPMYFFLRNLAILDICLSSSTVPKLLYIFVSGDESISFGGCIFQLYFYVSVGSAAFYNLALLSIDRYIAICHPLRYNTLLPIPRCRKLVAFAWVFGFLEFIPLVIVISQLDWCSSNVAIDHFFCDGSTLLRLSCSDTALVENLFFGLASFTILGSFLPTFSSYCSIIATVLRVSSSTGRRRMFSTCSSHFIAVSINYGCCIFIYVRQAGKNSTTHEKTVAIFNSILGPLVQPLIYTLRNQAVLKGLKKTIAPYLNI</sequence>
<feature type="transmembrane region" description="Helical" evidence="13">
    <location>
        <begin position="196"/>
        <end position="224"/>
    </location>
</feature>
<dbReference type="FunFam" id="1.20.1070.10:FF:000010">
    <property type="entry name" value="Olfactory receptor"/>
    <property type="match status" value="1"/>
</dbReference>
<evidence type="ECO:0000256" key="13">
    <source>
        <dbReference type="RuleBase" id="RU363047"/>
    </source>
</evidence>
<feature type="transmembrane region" description="Helical" evidence="13">
    <location>
        <begin position="141"/>
        <end position="160"/>
    </location>
</feature>
<evidence type="ECO:0000256" key="10">
    <source>
        <dbReference type="ARBA" id="ARBA00023180"/>
    </source>
</evidence>
<dbReference type="SUPFAM" id="SSF81321">
    <property type="entry name" value="Family A G protein-coupled receptor-like"/>
    <property type="match status" value="1"/>
</dbReference>
<evidence type="ECO:0000256" key="4">
    <source>
        <dbReference type="ARBA" id="ARBA00022692"/>
    </source>
</evidence>
<dbReference type="GO" id="GO:0005886">
    <property type="term" value="C:plasma membrane"/>
    <property type="evidence" value="ECO:0007669"/>
    <property type="project" value="UniProtKB-SubCell"/>
</dbReference>
<evidence type="ECO:0000256" key="1">
    <source>
        <dbReference type="ARBA" id="ARBA00004651"/>
    </source>
</evidence>
<evidence type="ECO:0000256" key="6">
    <source>
        <dbReference type="ARBA" id="ARBA00022989"/>
    </source>
</evidence>
<evidence type="ECO:0000256" key="2">
    <source>
        <dbReference type="ARBA" id="ARBA00022475"/>
    </source>
</evidence>
<dbReference type="InterPro" id="IPR047132">
    <property type="entry name" value="Olfact_rcpt_6C-like"/>
</dbReference>
<feature type="domain" description="G-protein coupled receptors family 1 profile" evidence="14">
    <location>
        <begin position="38"/>
        <end position="288"/>
    </location>
</feature>
<comment type="subcellular location">
    <subcellularLocation>
        <location evidence="1 13">Cell membrane</location>
        <topology evidence="1 13">Multi-pass membrane protein</topology>
    </subcellularLocation>
</comment>
<keyword evidence="11 12" id="KW-0807">Transducer</keyword>
<feature type="transmembrane region" description="Helical" evidence="13">
    <location>
        <begin position="236"/>
        <end position="258"/>
    </location>
</feature>
<evidence type="ECO:0000313" key="16">
    <source>
        <dbReference type="Proteomes" id="UP000824782"/>
    </source>
</evidence>
<dbReference type="InterPro" id="IPR017452">
    <property type="entry name" value="GPCR_Rhodpsn_7TM"/>
</dbReference>
<keyword evidence="9 12" id="KW-0675">Receptor</keyword>
<dbReference type="Pfam" id="PF13853">
    <property type="entry name" value="7tm_4"/>
    <property type="match status" value="1"/>
</dbReference>
<evidence type="ECO:0000256" key="11">
    <source>
        <dbReference type="ARBA" id="ARBA00023224"/>
    </source>
</evidence>
<dbReference type="Proteomes" id="UP000824782">
    <property type="component" value="Unassembled WGS sequence"/>
</dbReference>